<dbReference type="PANTHER" id="PTHR43200">
    <property type="entry name" value="PHOSPHATASE"/>
    <property type="match status" value="1"/>
</dbReference>
<feature type="binding site" evidence="6">
    <location>
        <position position="94"/>
    </location>
    <ligand>
        <name>Mg(2+)</name>
        <dbReference type="ChEBI" id="CHEBI:18420"/>
        <label>1</label>
        <note>catalytic</note>
    </ligand>
</feature>
<feature type="binding site" evidence="6">
    <location>
        <position position="113"/>
    </location>
    <ligand>
        <name>Mg(2+)</name>
        <dbReference type="ChEBI" id="CHEBI:18420"/>
        <label>1</label>
        <note>catalytic</note>
    </ligand>
</feature>
<dbReference type="EC" id="3.1.3.25" evidence="7"/>
<evidence type="ECO:0000313" key="7">
    <source>
        <dbReference type="EMBL" id="APH55309.1"/>
    </source>
</evidence>
<dbReference type="Gene3D" id="3.40.190.80">
    <property type="match status" value="1"/>
</dbReference>
<gene>
    <name evidence="7" type="ORF">GbCGDNIH9_1991</name>
</gene>
<feature type="binding site" evidence="6">
    <location>
        <position position="243"/>
    </location>
    <ligand>
        <name>Mg(2+)</name>
        <dbReference type="ChEBI" id="CHEBI:18420"/>
        <label>1</label>
        <note>catalytic</note>
    </ligand>
</feature>
<comment type="cofactor">
    <cofactor evidence="1 6">
        <name>Mg(2+)</name>
        <dbReference type="ChEBI" id="CHEBI:18420"/>
    </cofactor>
</comment>
<organism evidence="7 8">
    <name type="scientific">Granulibacter bethesdensis</name>
    <dbReference type="NCBI Taxonomy" id="364410"/>
    <lineage>
        <taxon>Bacteria</taxon>
        <taxon>Pseudomonadati</taxon>
        <taxon>Pseudomonadota</taxon>
        <taxon>Alphaproteobacteria</taxon>
        <taxon>Acetobacterales</taxon>
        <taxon>Acetobacteraceae</taxon>
        <taxon>Granulibacter</taxon>
    </lineage>
</organism>
<feature type="binding site" evidence="6">
    <location>
        <position position="110"/>
    </location>
    <ligand>
        <name>Mg(2+)</name>
        <dbReference type="ChEBI" id="CHEBI:18420"/>
        <label>1</label>
        <note>catalytic</note>
    </ligand>
</feature>
<evidence type="ECO:0000256" key="2">
    <source>
        <dbReference type="ARBA" id="ARBA00009759"/>
    </source>
</evidence>
<dbReference type="SUPFAM" id="SSF56655">
    <property type="entry name" value="Carbohydrate phosphatase"/>
    <property type="match status" value="1"/>
</dbReference>
<keyword evidence="5 6" id="KW-0460">Magnesium</keyword>
<dbReference type="InterPro" id="IPR020583">
    <property type="entry name" value="Inositol_monoP_metal-BS"/>
</dbReference>
<dbReference type="InterPro" id="IPR051090">
    <property type="entry name" value="Inositol_monoP_superfamily"/>
</dbReference>
<evidence type="ECO:0000256" key="6">
    <source>
        <dbReference type="PIRSR" id="PIRSR600760-2"/>
    </source>
</evidence>
<evidence type="ECO:0000256" key="5">
    <source>
        <dbReference type="ARBA" id="ARBA00022842"/>
    </source>
</evidence>
<dbReference type="GO" id="GO:0052834">
    <property type="term" value="F:inositol monophosphate phosphatase activity"/>
    <property type="evidence" value="ECO:0007669"/>
    <property type="project" value="UniProtKB-EC"/>
</dbReference>
<dbReference type="GO" id="GO:0000105">
    <property type="term" value="P:L-histidine biosynthetic process"/>
    <property type="evidence" value="ECO:0007669"/>
    <property type="project" value="TreeGrafter"/>
</dbReference>
<comment type="similarity">
    <text evidence="2">Belongs to the inositol monophosphatase superfamily.</text>
</comment>
<evidence type="ECO:0000256" key="1">
    <source>
        <dbReference type="ARBA" id="ARBA00001946"/>
    </source>
</evidence>
<dbReference type="EMBL" id="CP018191">
    <property type="protein sequence ID" value="APH55309.1"/>
    <property type="molecule type" value="Genomic_DNA"/>
</dbReference>
<dbReference type="PROSITE" id="PS00629">
    <property type="entry name" value="IMP_1"/>
    <property type="match status" value="1"/>
</dbReference>
<feature type="binding site" evidence="6">
    <location>
        <position position="112"/>
    </location>
    <ligand>
        <name>Mg(2+)</name>
        <dbReference type="ChEBI" id="CHEBI:18420"/>
        <label>1</label>
        <note>catalytic</note>
    </ligand>
</feature>
<dbReference type="AlphaFoldDB" id="A0AAC9P9Q6"/>
<dbReference type="GO" id="GO:0046872">
    <property type="term" value="F:metal ion binding"/>
    <property type="evidence" value="ECO:0007669"/>
    <property type="project" value="UniProtKB-KW"/>
</dbReference>
<keyword evidence="4 7" id="KW-0378">Hydrolase</keyword>
<dbReference type="InterPro" id="IPR000760">
    <property type="entry name" value="Inositol_monophosphatase-like"/>
</dbReference>
<protein>
    <submittedName>
        <fullName evidence="7">Myo-inositol-1(Or 4)-monophosphatase</fullName>
        <ecNumber evidence="7">3.1.3.25</ecNumber>
    </submittedName>
</protein>
<evidence type="ECO:0000256" key="3">
    <source>
        <dbReference type="ARBA" id="ARBA00022723"/>
    </source>
</evidence>
<proteinExistence type="inferred from homology"/>
<dbReference type="Gene3D" id="3.30.540.10">
    <property type="entry name" value="Fructose-1,6-Bisphosphatase, subunit A, domain 1"/>
    <property type="match status" value="1"/>
</dbReference>
<reference evidence="8" key="1">
    <citation type="submission" date="2016-11" db="EMBL/GenBank/DDBJ databases">
        <title>Comparative genomic and phenotypic analysis of Granulibacter bethesdensis clinical isolates from patients with chronic granulomatous disease.</title>
        <authorList>
            <person name="Zarember K.A."/>
            <person name="Porcella S.F."/>
            <person name="Chu J."/>
            <person name="Ding L."/>
            <person name="Dahlstrom E."/>
            <person name="Barbian K."/>
            <person name="Martens C."/>
            <person name="Sykora L."/>
            <person name="Kramer S."/>
            <person name="Pettinato A.M."/>
            <person name="Hong H."/>
            <person name="Wald G."/>
            <person name="Berg L.J."/>
            <person name="Rogge L.S."/>
            <person name="Greenberg D.E."/>
            <person name="Falcone E.L."/>
            <person name="Neves J.F."/>
            <person name="Simoes M.J."/>
            <person name="Casal M."/>
            <person name="Rodriguez-Lopez F.C."/>
            <person name="Zelazny A."/>
            <person name="Gallin J.I."/>
            <person name="Holland S.M."/>
        </authorList>
    </citation>
    <scope>NUCLEOTIDE SEQUENCE [LARGE SCALE GENOMIC DNA]</scope>
    <source>
        <strain evidence="8">NIH9.1</strain>
    </source>
</reference>
<dbReference type="CDD" id="cd01641">
    <property type="entry name" value="Bacterial_IMPase_like_1"/>
    <property type="match status" value="1"/>
</dbReference>
<dbReference type="PRINTS" id="PR00377">
    <property type="entry name" value="IMPHPHTASES"/>
</dbReference>
<dbReference type="Pfam" id="PF00459">
    <property type="entry name" value="Inositol_P"/>
    <property type="match status" value="1"/>
</dbReference>
<dbReference type="Proteomes" id="UP000182373">
    <property type="component" value="Chromosome"/>
</dbReference>
<name>A0AAC9P9Q6_9PROT</name>
<dbReference type="PANTHER" id="PTHR43200:SF6">
    <property type="entry name" value="3'(2'),5'-BISPHOSPHATE NUCLEOTIDASE"/>
    <property type="match status" value="1"/>
</dbReference>
<sequence length="300" mass="32545">MSFPACHRLPYGSPGNHECPMSSPLDRSLRDRLTAVAEAAADKAASVIRPLFRTRLDAALKSDQSPVTIADRKAEEVMRRLIADAFPDHGILGEEYGLERAEADFRWVLDPIDGTRAFITGRPTFGTLIGLMWRGEPVLGLIDQPVTGERWIGERALTSDDVVHPTYFTGPFGGQVGIRPCPRLEDAELSATSPEMFGDDLPRWQSFAHHARRVSWGGDCYAYGLLALGQIDIVAEADLKVWDWAALLPVVEGAGGRMTCWSGQPLSEHGSGRTLAVGDPALLPQAVAALSESSSGIRTK</sequence>
<evidence type="ECO:0000256" key="4">
    <source>
        <dbReference type="ARBA" id="ARBA00022801"/>
    </source>
</evidence>
<keyword evidence="3 6" id="KW-0479">Metal-binding</keyword>
<evidence type="ECO:0000313" key="8">
    <source>
        <dbReference type="Proteomes" id="UP000182373"/>
    </source>
</evidence>
<accession>A0AAC9P9Q6</accession>